<dbReference type="GO" id="GO:0016491">
    <property type="term" value="F:oxidoreductase activity"/>
    <property type="evidence" value="ECO:0007669"/>
    <property type="project" value="UniProtKB-KW"/>
</dbReference>
<dbReference type="SUPFAM" id="SSF53474">
    <property type="entry name" value="alpha/beta-Hydrolases"/>
    <property type="match status" value="1"/>
</dbReference>
<dbReference type="Gene3D" id="3.40.50.1100">
    <property type="match status" value="2"/>
</dbReference>
<dbReference type="GO" id="GO:0071949">
    <property type="term" value="F:FAD binding"/>
    <property type="evidence" value="ECO:0007669"/>
    <property type="project" value="InterPro"/>
</dbReference>
<evidence type="ECO:0000256" key="12">
    <source>
        <dbReference type="ARBA" id="ARBA00023239"/>
    </source>
</evidence>
<comment type="catalytic activity">
    <reaction evidence="13 14">
        <text>(1S,2R)-1-C-(indol-3-yl)glycerol 3-phosphate + L-serine = D-glyceraldehyde 3-phosphate + L-tryptophan + H2O</text>
        <dbReference type="Rhea" id="RHEA:10532"/>
        <dbReference type="ChEBI" id="CHEBI:15377"/>
        <dbReference type="ChEBI" id="CHEBI:33384"/>
        <dbReference type="ChEBI" id="CHEBI:57912"/>
        <dbReference type="ChEBI" id="CHEBI:58866"/>
        <dbReference type="ChEBI" id="CHEBI:59776"/>
        <dbReference type="EC" id="4.2.1.20"/>
    </reaction>
</comment>
<dbReference type="SUPFAM" id="SSF52833">
    <property type="entry name" value="Thioredoxin-like"/>
    <property type="match status" value="1"/>
</dbReference>
<evidence type="ECO:0000256" key="14">
    <source>
        <dbReference type="RuleBase" id="RU003663"/>
    </source>
</evidence>
<dbReference type="Pfam" id="PF00561">
    <property type="entry name" value="Abhydrolase_1"/>
    <property type="match status" value="1"/>
</dbReference>
<evidence type="ECO:0000256" key="10">
    <source>
        <dbReference type="ARBA" id="ARBA00023002"/>
    </source>
</evidence>
<evidence type="ECO:0000259" key="15">
    <source>
        <dbReference type="Pfam" id="PF00291"/>
    </source>
</evidence>
<keyword evidence="9 14" id="KW-0663">Pyridoxal phosphate</keyword>
<evidence type="ECO:0000256" key="2">
    <source>
        <dbReference type="ARBA" id="ARBA00004733"/>
    </source>
</evidence>
<dbReference type="GO" id="GO:0005737">
    <property type="term" value="C:cytoplasm"/>
    <property type="evidence" value="ECO:0007669"/>
    <property type="project" value="TreeGrafter"/>
</dbReference>
<dbReference type="InterPro" id="IPR023026">
    <property type="entry name" value="Trp_synth_beta/beta-like"/>
</dbReference>
<evidence type="ECO:0000256" key="11">
    <source>
        <dbReference type="ARBA" id="ARBA00023141"/>
    </source>
</evidence>
<evidence type="ECO:0000259" key="18">
    <source>
        <dbReference type="Pfam" id="PF07976"/>
    </source>
</evidence>
<evidence type="ECO:0000256" key="7">
    <source>
        <dbReference type="ARBA" id="ARBA00022822"/>
    </source>
</evidence>
<keyword evidence="6" id="KW-0285">Flavoprotein</keyword>
<evidence type="ECO:0000259" key="17">
    <source>
        <dbReference type="Pfam" id="PF01494"/>
    </source>
</evidence>
<feature type="domain" description="FAD-binding" evidence="17">
    <location>
        <begin position="42"/>
        <end position="445"/>
    </location>
</feature>
<dbReference type="InterPro" id="IPR038220">
    <property type="entry name" value="PHOX_C_sf"/>
</dbReference>
<dbReference type="Gene3D" id="3.50.50.60">
    <property type="entry name" value="FAD/NAD(P)-binding domain"/>
    <property type="match status" value="1"/>
</dbReference>
<keyword evidence="5 14" id="KW-0028">Amino-acid biosynthesis</keyword>
<keyword evidence="7 14" id="KW-0822">Tryptophan biosynthesis</keyword>
<gene>
    <name evidence="19" type="ORF">C2S_5697</name>
</gene>
<evidence type="ECO:0000256" key="6">
    <source>
        <dbReference type="ARBA" id="ARBA00022630"/>
    </source>
</evidence>
<evidence type="ECO:0000256" key="4">
    <source>
        <dbReference type="ARBA" id="ARBA00012043"/>
    </source>
</evidence>
<dbReference type="InterPro" id="IPR036052">
    <property type="entry name" value="TrpB-like_PALP_sf"/>
</dbReference>
<keyword evidence="10" id="KW-0560">Oxidoreductase</keyword>
<dbReference type="NCBIfam" id="TIGR00263">
    <property type="entry name" value="trpB"/>
    <property type="match status" value="1"/>
</dbReference>
<feature type="domain" description="AB hydrolase-1" evidence="16">
    <location>
        <begin position="638"/>
        <end position="766"/>
    </location>
</feature>
<dbReference type="Gene3D" id="3.30.9.10">
    <property type="entry name" value="D-Amino Acid Oxidase, subunit A, domain 2"/>
    <property type="match status" value="1"/>
</dbReference>
<comment type="caution">
    <text evidence="19">The sequence shown here is derived from an EMBL/GenBank/DDBJ whole genome shotgun (WGS) entry which is preliminary data.</text>
</comment>
<dbReference type="InterPro" id="IPR029058">
    <property type="entry name" value="AB_hydrolase_fold"/>
</dbReference>
<evidence type="ECO:0000256" key="1">
    <source>
        <dbReference type="ARBA" id="ARBA00001933"/>
    </source>
</evidence>
<proteinExistence type="inferred from homology"/>
<dbReference type="PANTHER" id="PTHR48077">
    <property type="entry name" value="TRYPTOPHAN SYNTHASE-RELATED"/>
    <property type="match status" value="1"/>
</dbReference>
<dbReference type="Gene3D" id="3.40.30.20">
    <property type="match status" value="1"/>
</dbReference>
<evidence type="ECO:0000259" key="16">
    <source>
        <dbReference type="Pfam" id="PF00561"/>
    </source>
</evidence>
<dbReference type="InterPro" id="IPR000073">
    <property type="entry name" value="AB_hydrolase_1"/>
</dbReference>
<keyword evidence="11 14" id="KW-0057">Aromatic amino acid biosynthesis</keyword>
<feature type="domain" description="Tryptophan synthase beta chain-like PALP" evidence="15">
    <location>
        <begin position="955"/>
        <end position="1281"/>
    </location>
</feature>
<comment type="cofactor">
    <cofactor evidence="1 14">
        <name>pyridoxal 5'-phosphate</name>
        <dbReference type="ChEBI" id="CHEBI:597326"/>
    </cofactor>
</comment>
<keyword evidence="8" id="KW-0274">FAD</keyword>
<dbReference type="FunFam" id="3.40.50.1100:FF:000004">
    <property type="entry name" value="Tryptophan synthase beta chain"/>
    <property type="match status" value="1"/>
</dbReference>
<accession>A0A9Q9RJC9</accession>
<dbReference type="PANTHER" id="PTHR48077:SF3">
    <property type="entry name" value="TRYPTOPHAN SYNTHASE"/>
    <property type="match status" value="1"/>
</dbReference>
<dbReference type="SUPFAM" id="SSF53686">
    <property type="entry name" value="Tryptophan synthase beta subunit-like PLP-dependent enzymes"/>
    <property type="match status" value="1"/>
</dbReference>
<organism evidence="19 20">
    <name type="scientific">Fusarium fujikuroi</name>
    <name type="common">Bakanae and foot rot disease fungus</name>
    <name type="synonym">Gibberella fujikuroi</name>
    <dbReference type="NCBI Taxonomy" id="5127"/>
    <lineage>
        <taxon>Eukaryota</taxon>
        <taxon>Fungi</taxon>
        <taxon>Dikarya</taxon>
        <taxon>Ascomycota</taxon>
        <taxon>Pezizomycotina</taxon>
        <taxon>Sordariomycetes</taxon>
        <taxon>Hypocreomycetidae</taxon>
        <taxon>Hypocreales</taxon>
        <taxon>Nectriaceae</taxon>
        <taxon>Fusarium</taxon>
        <taxon>Fusarium fujikuroi species complex</taxon>
    </lineage>
</organism>
<dbReference type="EMBL" id="CABFJX010000124">
    <property type="protein sequence ID" value="VTT64938.1"/>
    <property type="molecule type" value="Genomic_DNA"/>
</dbReference>
<dbReference type="Pfam" id="PF01494">
    <property type="entry name" value="FAD_binding_3"/>
    <property type="match status" value="1"/>
</dbReference>
<evidence type="ECO:0000256" key="13">
    <source>
        <dbReference type="ARBA" id="ARBA00049047"/>
    </source>
</evidence>
<evidence type="ECO:0000256" key="5">
    <source>
        <dbReference type="ARBA" id="ARBA00022605"/>
    </source>
</evidence>
<dbReference type="HAMAP" id="MF_00133">
    <property type="entry name" value="Trp_synth_beta"/>
    <property type="match status" value="1"/>
</dbReference>
<evidence type="ECO:0000256" key="9">
    <source>
        <dbReference type="ARBA" id="ARBA00022898"/>
    </source>
</evidence>
<comment type="similarity">
    <text evidence="3">Belongs to the PheA/TfdB FAD monooxygenase family.</text>
</comment>
<reference evidence="19" key="1">
    <citation type="submission" date="2019-05" db="EMBL/GenBank/DDBJ databases">
        <authorList>
            <person name="Piombo E."/>
        </authorList>
    </citation>
    <scope>NUCLEOTIDE SEQUENCE</scope>
    <source>
        <strain evidence="19">C2S</strain>
    </source>
</reference>
<evidence type="ECO:0000256" key="8">
    <source>
        <dbReference type="ARBA" id="ARBA00022827"/>
    </source>
</evidence>
<dbReference type="Gene3D" id="3.40.50.1820">
    <property type="entry name" value="alpha/beta hydrolase"/>
    <property type="match status" value="1"/>
</dbReference>
<evidence type="ECO:0000313" key="19">
    <source>
        <dbReference type="EMBL" id="VTT64938.1"/>
    </source>
</evidence>
<dbReference type="EC" id="4.2.1.20" evidence="4 14"/>
<evidence type="ECO:0000313" key="20">
    <source>
        <dbReference type="Proteomes" id="UP000760494"/>
    </source>
</evidence>
<dbReference type="Pfam" id="PF07976">
    <property type="entry name" value="Phe_hydrox_dim"/>
    <property type="match status" value="1"/>
</dbReference>
<name>A0A9Q9RJC9_FUSFU</name>
<dbReference type="Proteomes" id="UP000760494">
    <property type="component" value="Unassembled WGS sequence"/>
</dbReference>
<dbReference type="SUPFAM" id="SSF51905">
    <property type="entry name" value="FAD/NAD(P)-binding domain"/>
    <property type="match status" value="1"/>
</dbReference>
<evidence type="ECO:0000256" key="3">
    <source>
        <dbReference type="ARBA" id="ARBA00007801"/>
    </source>
</evidence>
<dbReference type="InterPro" id="IPR001926">
    <property type="entry name" value="TrpB-like_PALP"/>
</dbReference>
<dbReference type="InterPro" id="IPR036188">
    <property type="entry name" value="FAD/NAD-bd_sf"/>
</dbReference>
<dbReference type="InterPro" id="IPR002938">
    <property type="entry name" value="FAD-bd"/>
</dbReference>
<protein>
    <recommendedName>
        <fullName evidence="4 14">Tryptophan synthase</fullName>
        <ecNumber evidence="4 14">4.2.1.20</ecNumber>
    </recommendedName>
</protein>
<dbReference type="Pfam" id="PF00291">
    <property type="entry name" value="PALP"/>
    <property type="match status" value="1"/>
</dbReference>
<dbReference type="GO" id="GO:0004834">
    <property type="term" value="F:tryptophan synthase activity"/>
    <property type="evidence" value="ECO:0007669"/>
    <property type="project" value="UniProtKB-EC"/>
</dbReference>
<dbReference type="InterPro" id="IPR006654">
    <property type="entry name" value="Trp_synth_beta"/>
</dbReference>
<dbReference type="SUPFAM" id="SSF54373">
    <property type="entry name" value="FAD-linked reductases, C-terminal domain"/>
    <property type="match status" value="1"/>
</dbReference>
<feature type="domain" description="Phenol hydroxylase-like C-terminal dimerisation" evidence="18">
    <location>
        <begin position="489"/>
        <end position="634"/>
    </location>
</feature>
<keyword evidence="12 14" id="KW-0456">Lyase</keyword>
<dbReference type="CDD" id="cd06446">
    <property type="entry name" value="Trp-synth_B"/>
    <property type="match status" value="1"/>
</dbReference>
<comment type="pathway">
    <text evidence="2 14">Amino-acid biosynthesis; L-tryptophan biosynthesis; L-tryptophan from chorismate: step 5/5.</text>
</comment>
<dbReference type="InterPro" id="IPR036249">
    <property type="entry name" value="Thioredoxin-like_sf"/>
</dbReference>
<dbReference type="InterPro" id="IPR012941">
    <property type="entry name" value="Phe_hydrox_C_dim_dom"/>
</dbReference>
<sequence>MPVFQETSNAARDQRILPSRALPVPRLSQQPDLSNVSEEHKEVVVIGAGPAGLFLTLLLARYGITEASLLCLDSKPGTLKAGQADGLQPRTLEVFQSLGIASEIVSEGCHMEEVAFWNPVQSNANGNTNSNGSHAAGIERTSFAPDVNVPARFPFEVTIHQGRIERILEENLHLYAGKGAIRRSHRFLEYTVDDSNAEFPIAVKYEQDLPDGSTQQGTVRTKYLIGADGARSKVRKCMGLELEGETTDHIWGVCDFVADTNFPDIRKRSAVHSDAGSVMVIPREQIATGEYLTRLYVQVAEEVDTSGDTGTDKKSADKKRRGAVTLEYIFEQARQVFAPYEIKIKEGTEPDWWAAYQIGQRMAPRFSAKTSDGVERVFIVGDACHTHSPKAGQGMNVSMMDSYNLAWKLVHKIHGLTPESTSGIDPILETFSQERVDVARQLIEFDAQFSHMFSGRIGSADAETSGLTHEEFLRVFSDGSGFTSGCGLQYKESKLIRELGAKSNLLRGDPLLGALTPGRRLLDVKVKRYADATSRHLQDEMPPTGRYHVLVFTSNDLLNKSGISQSSLQSSVDILQKFPIGTVNLIVVHPLTSRFEWTDIPAGVKTFAEMRTYGVSKKEDVYEVLGVSKDDGVVAVGPWIVLSNSFGADTTLYQPVAQRLASSGYRVLSYDHPGHGLSTPVKDVDNVEMEELINDIDELLRVLHIDSIRAWVGVSLGAASGIYLACRHPNLIQNFAYCACPPASFGALGIMPLEYFDKMRAQAEADGTTANVIRQMHYGWASKEWLEEHPDQDERLKLASSTLSLDGLRAMMTLQKNKRFDMRPLVPQLLESCDKIMFVKGDHDAHLNPLVDMMRDLVVKTAQEKGVEGDFKVVTVPDSGHSSIVPSSSAAIMGSIHQPHSETYPDQNGYYGQFGGNFYPTEAHQALEELATKYQELRHSPSFNQTLNKVRIGLQGRPTPIHHLENISREIGGAQIFVKREDLNHTGAHKINHCVGFALLAKAMGKTKLIAETGAGQHGVALATAAAYFGLECEIHMGGVDTEKQKSNVGRMQILGAKVVAATKGQSALKEASDSAFNAYVEQREHALYAIGSAIGPHPFPLIVRDFQSVIGKEAREQFLVMTDGTLPEHVVACVAGGSNALGMYSAFIEDTAVKLNAVEPLGQSEKLGQHAATLSYGEPGTLHGAKTLVLQQDGGKPAPVSSVASGLVYPGIGPEMAMLHNAGRISVSTVGNDEVISTFFRMAKSEGIIIALESAHAMAFAIRLAAQRPSSERILVNLSGRGDKDVDYVLEHHGTG</sequence>
<dbReference type="PRINTS" id="PR00420">
    <property type="entry name" value="RNGMNOXGNASE"/>
</dbReference>